<dbReference type="InterPro" id="IPR003775">
    <property type="entry name" value="Flagellar_assembly_factor_FliW"/>
</dbReference>
<evidence type="ECO:0000256" key="2">
    <source>
        <dbReference type="ARBA" id="ARBA00022795"/>
    </source>
</evidence>
<comment type="similarity">
    <text evidence="4">Belongs to the FliW family.</text>
</comment>
<keyword evidence="2 4" id="KW-1005">Bacterial flagellum biogenesis</keyword>
<gene>
    <name evidence="4" type="primary">fliW</name>
    <name evidence="5" type="ORF">EK386_06650</name>
</gene>
<keyword evidence="4" id="KW-0143">Chaperone</keyword>
<keyword evidence="5" id="KW-0969">Cilium</keyword>
<dbReference type="RefSeq" id="WP_126658255.1">
    <property type="nucleotide sequence ID" value="NZ_RYYR01000007.1"/>
</dbReference>
<dbReference type="SUPFAM" id="SSF141457">
    <property type="entry name" value="BH3618-like"/>
    <property type="match status" value="1"/>
</dbReference>
<evidence type="ECO:0000256" key="3">
    <source>
        <dbReference type="ARBA" id="ARBA00022845"/>
    </source>
</evidence>
<dbReference type="Gene3D" id="2.30.290.10">
    <property type="entry name" value="BH3618-like"/>
    <property type="match status" value="1"/>
</dbReference>
<dbReference type="EMBL" id="RYYR01000007">
    <property type="protein sequence ID" value="RUL54186.1"/>
    <property type="molecule type" value="Genomic_DNA"/>
</dbReference>
<dbReference type="Pfam" id="PF02623">
    <property type="entry name" value="FliW"/>
    <property type="match status" value="1"/>
</dbReference>
<evidence type="ECO:0000313" key="5">
    <source>
        <dbReference type="EMBL" id="RUL54186.1"/>
    </source>
</evidence>
<accession>A0A432LD71</accession>
<dbReference type="GO" id="GO:0006417">
    <property type="term" value="P:regulation of translation"/>
    <property type="evidence" value="ECO:0007669"/>
    <property type="project" value="UniProtKB-KW"/>
</dbReference>
<comment type="subcellular location">
    <subcellularLocation>
        <location evidence="4">Cytoplasm</location>
    </subcellularLocation>
</comment>
<keyword evidence="5" id="KW-0282">Flagellum</keyword>
<evidence type="ECO:0000256" key="4">
    <source>
        <dbReference type="HAMAP-Rule" id="MF_01185"/>
    </source>
</evidence>
<comment type="subunit">
    <text evidence="4">Interacts with translational regulator CsrA and flagellin(s).</text>
</comment>
<comment type="function">
    <text evidence="4">Acts as an anti-CsrA protein, binds CsrA and prevents it from repressing translation of its target genes, one of which is flagellin. Binds to flagellin and participates in the assembly of the flagellum.</text>
</comment>
<keyword evidence="1 4" id="KW-0963">Cytoplasm</keyword>
<dbReference type="GO" id="GO:0044780">
    <property type="term" value="P:bacterial-type flagellum assembly"/>
    <property type="evidence" value="ECO:0007669"/>
    <property type="project" value="UniProtKB-UniRule"/>
</dbReference>
<keyword evidence="5" id="KW-0966">Cell projection</keyword>
<dbReference type="Proteomes" id="UP000287910">
    <property type="component" value="Unassembled WGS sequence"/>
</dbReference>
<keyword evidence="6" id="KW-1185">Reference proteome</keyword>
<evidence type="ECO:0000313" key="6">
    <source>
        <dbReference type="Proteomes" id="UP000287910"/>
    </source>
</evidence>
<dbReference type="AlphaFoldDB" id="A0A432LD71"/>
<organism evidence="5 6">
    <name type="scientific">Lysinibacillus antri</name>
    <dbReference type="NCBI Taxonomy" id="2498145"/>
    <lineage>
        <taxon>Bacteria</taxon>
        <taxon>Bacillati</taxon>
        <taxon>Bacillota</taxon>
        <taxon>Bacilli</taxon>
        <taxon>Bacillales</taxon>
        <taxon>Bacillaceae</taxon>
        <taxon>Lysinibacillus</taxon>
    </lineage>
</organism>
<dbReference type="HAMAP" id="MF_01185">
    <property type="entry name" value="FliW"/>
    <property type="match status" value="1"/>
</dbReference>
<protein>
    <recommendedName>
        <fullName evidence="4">Flagellar assembly factor FliW</fullName>
    </recommendedName>
</protein>
<keyword evidence="3 4" id="KW-0810">Translation regulation</keyword>
<proteinExistence type="inferred from homology"/>
<sequence>MKIKTAYMDEITIDPANILIFEHGIPGFEEEKSFVLLPLEENSVFQILQSTNTENLAFVITSPYSIATNYNFTLDDATVNSLDIKSENEVAVFVIVSLKETLAQSTVNLKAPIVINITNKKAKQVILDNEAYSIRHTIPLESVRG</sequence>
<dbReference type="PANTHER" id="PTHR39190:SF1">
    <property type="entry name" value="FLAGELLAR ASSEMBLY FACTOR FLIW"/>
    <property type="match status" value="1"/>
</dbReference>
<reference evidence="5 6" key="1">
    <citation type="submission" date="2018-12" db="EMBL/GenBank/DDBJ databases">
        <title>Lysinibacillus antri sp. nov., isolated from a cave soil.</title>
        <authorList>
            <person name="Narsing Rao M.P."/>
            <person name="Zhang H."/>
            <person name="Dong Z.-Y."/>
            <person name="Niu X.-K."/>
            <person name="Zhang K."/>
            <person name="Fang B.-Z."/>
            <person name="Kang Y.-Q."/>
            <person name="Xiao M."/>
            <person name="Li W.-J."/>
        </authorList>
    </citation>
    <scope>NUCLEOTIDE SEQUENCE [LARGE SCALE GENOMIC DNA]</scope>
    <source>
        <strain evidence="5 6">SYSU K30002</strain>
    </source>
</reference>
<comment type="caution">
    <text evidence="5">The sequence shown here is derived from an EMBL/GenBank/DDBJ whole genome shotgun (WGS) entry which is preliminary data.</text>
</comment>
<dbReference type="PANTHER" id="PTHR39190">
    <property type="entry name" value="FLAGELLAR ASSEMBLY FACTOR FLIW"/>
    <property type="match status" value="1"/>
</dbReference>
<evidence type="ECO:0000256" key="1">
    <source>
        <dbReference type="ARBA" id="ARBA00022490"/>
    </source>
</evidence>
<dbReference type="NCBIfam" id="NF009793">
    <property type="entry name" value="PRK13285.1-1"/>
    <property type="match status" value="1"/>
</dbReference>
<name>A0A432LD71_9BACI</name>
<dbReference type="InterPro" id="IPR024046">
    <property type="entry name" value="Flagellar_assmbl_FliW_dom_sf"/>
</dbReference>
<dbReference type="GO" id="GO:0005737">
    <property type="term" value="C:cytoplasm"/>
    <property type="evidence" value="ECO:0007669"/>
    <property type="project" value="UniProtKB-SubCell"/>
</dbReference>